<sequence length="431" mass="47719">MEDTVRSGHEPRSELIDNAVKRERTTDSPHPPAAEPALSSASQALPSTEPSDSSMAIARKKKGTASVIRKPKRPNSDGGGKRPKKPKSESTAMNTSGDEMDPEDESDNGPYCLCRGPDDHRWMICCENCEDWFHGECINMDKGIGEALIEKFICPLCTKGNLVTLYKKTCSLGSCRKPARLGKDMDSVFCSDEHAQVWWERMVAKLPKTKSASGLDDAMSQEEFMALLQSDLTGLDQDGMWRLAQDPFSKTSHKAVNGDSTNGALPEMLSEEEKTLIESAAKERASLEDEAALCGKMLTLIDLAQDRRRAAIAAGRFSEDICGYDQRLDTISARDAFAAFAKSPEGETAFATSKLGDPLGEEDELTRGMCERKRCKAHAGWGKMLVVGLRHQIREMQDQAEEVGEQERIVRDAAAERWKRKRAEKNWVEVL</sequence>
<evidence type="ECO:0000256" key="6">
    <source>
        <dbReference type="PROSITE-ProRule" id="PRU00146"/>
    </source>
</evidence>
<dbReference type="InterPro" id="IPR001965">
    <property type="entry name" value="Znf_PHD"/>
</dbReference>
<name>A0AA39GSP1_SARSR</name>
<dbReference type="Proteomes" id="UP001175261">
    <property type="component" value="Unassembled WGS sequence"/>
</dbReference>
<keyword evidence="3 6" id="KW-0863">Zinc-finger</keyword>
<evidence type="ECO:0000313" key="10">
    <source>
        <dbReference type="Proteomes" id="UP001175261"/>
    </source>
</evidence>
<feature type="compositionally biased region" description="Low complexity" evidence="7">
    <location>
        <begin position="35"/>
        <end position="47"/>
    </location>
</feature>
<dbReference type="SUPFAM" id="SSF57903">
    <property type="entry name" value="FYVE/PHD zinc finger"/>
    <property type="match status" value="1"/>
</dbReference>
<dbReference type="InterPro" id="IPR019786">
    <property type="entry name" value="Zinc_finger_PHD-type_CS"/>
</dbReference>
<protein>
    <recommendedName>
        <fullName evidence="8">PHD-type domain-containing protein</fullName>
    </recommendedName>
</protein>
<evidence type="ECO:0000259" key="8">
    <source>
        <dbReference type="PROSITE" id="PS50016"/>
    </source>
</evidence>
<dbReference type="PANTHER" id="PTHR46174:SF1">
    <property type="entry name" value="CXXC-TYPE ZINC FINGER PROTEIN 1"/>
    <property type="match status" value="1"/>
</dbReference>
<dbReference type="PANTHER" id="PTHR46174">
    <property type="entry name" value="CXXC-TYPE ZINC FINGER PROTEIN 1"/>
    <property type="match status" value="1"/>
</dbReference>
<dbReference type="Gene3D" id="3.30.40.10">
    <property type="entry name" value="Zinc/RING finger domain, C3HC4 (zinc finger)"/>
    <property type="match status" value="1"/>
</dbReference>
<keyword evidence="4" id="KW-0862">Zinc</keyword>
<keyword evidence="10" id="KW-1185">Reference proteome</keyword>
<gene>
    <name evidence="9" type="ORF">NLU13_2367</name>
</gene>
<dbReference type="InterPro" id="IPR037869">
    <property type="entry name" value="Spp1/CFP1"/>
</dbReference>
<evidence type="ECO:0000256" key="7">
    <source>
        <dbReference type="SAM" id="MobiDB-lite"/>
    </source>
</evidence>
<dbReference type="Pfam" id="PF00628">
    <property type="entry name" value="PHD"/>
    <property type="match status" value="1"/>
</dbReference>
<dbReference type="PROSITE" id="PS01359">
    <property type="entry name" value="ZF_PHD_1"/>
    <property type="match status" value="1"/>
</dbReference>
<dbReference type="PROSITE" id="PS50016">
    <property type="entry name" value="ZF_PHD_2"/>
    <property type="match status" value="1"/>
</dbReference>
<evidence type="ECO:0000256" key="3">
    <source>
        <dbReference type="ARBA" id="ARBA00022771"/>
    </source>
</evidence>
<evidence type="ECO:0000256" key="5">
    <source>
        <dbReference type="ARBA" id="ARBA00023242"/>
    </source>
</evidence>
<evidence type="ECO:0000256" key="1">
    <source>
        <dbReference type="ARBA" id="ARBA00004123"/>
    </source>
</evidence>
<evidence type="ECO:0000256" key="4">
    <source>
        <dbReference type="ARBA" id="ARBA00022833"/>
    </source>
</evidence>
<accession>A0AA39GSP1</accession>
<keyword evidence="5" id="KW-0539">Nucleus</keyword>
<dbReference type="EMBL" id="JAPDFR010000001">
    <property type="protein sequence ID" value="KAK0392873.1"/>
    <property type="molecule type" value="Genomic_DNA"/>
</dbReference>
<evidence type="ECO:0000313" key="9">
    <source>
        <dbReference type="EMBL" id="KAK0392873.1"/>
    </source>
</evidence>
<dbReference type="GO" id="GO:0045893">
    <property type="term" value="P:positive regulation of DNA-templated transcription"/>
    <property type="evidence" value="ECO:0007669"/>
    <property type="project" value="TreeGrafter"/>
</dbReference>
<feature type="compositionally biased region" description="Basic and acidic residues" evidence="7">
    <location>
        <begin position="1"/>
        <end position="27"/>
    </location>
</feature>
<feature type="compositionally biased region" description="Acidic residues" evidence="7">
    <location>
        <begin position="98"/>
        <end position="107"/>
    </location>
</feature>
<feature type="region of interest" description="Disordered" evidence="7">
    <location>
        <begin position="1"/>
        <end position="108"/>
    </location>
</feature>
<proteinExistence type="predicted"/>
<comment type="caution">
    <text evidence="9">The sequence shown here is derived from an EMBL/GenBank/DDBJ whole genome shotgun (WGS) entry which is preliminary data.</text>
</comment>
<dbReference type="InterPro" id="IPR011011">
    <property type="entry name" value="Znf_FYVE_PHD"/>
</dbReference>
<dbReference type="InterPro" id="IPR019787">
    <property type="entry name" value="Znf_PHD-finger"/>
</dbReference>
<dbReference type="AlphaFoldDB" id="A0AA39GSP1"/>
<comment type="subcellular location">
    <subcellularLocation>
        <location evidence="1">Nucleus</location>
    </subcellularLocation>
</comment>
<keyword evidence="2" id="KW-0479">Metal-binding</keyword>
<evidence type="ECO:0000256" key="2">
    <source>
        <dbReference type="ARBA" id="ARBA00022723"/>
    </source>
</evidence>
<feature type="compositionally biased region" description="Basic residues" evidence="7">
    <location>
        <begin position="58"/>
        <end position="73"/>
    </location>
</feature>
<reference evidence="9" key="1">
    <citation type="submission" date="2022-10" db="EMBL/GenBank/DDBJ databases">
        <title>Determination and structural analysis of whole genome sequence of Sarocladium strictum F4-1.</title>
        <authorList>
            <person name="Hu L."/>
            <person name="Jiang Y."/>
        </authorList>
    </citation>
    <scope>NUCLEOTIDE SEQUENCE</scope>
    <source>
        <strain evidence="9">F4-1</strain>
    </source>
</reference>
<organism evidence="9 10">
    <name type="scientific">Sarocladium strictum</name>
    <name type="common">Black bundle disease fungus</name>
    <name type="synonym">Acremonium strictum</name>
    <dbReference type="NCBI Taxonomy" id="5046"/>
    <lineage>
        <taxon>Eukaryota</taxon>
        <taxon>Fungi</taxon>
        <taxon>Dikarya</taxon>
        <taxon>Ascomycota</taxon>
        <taxon>Pezizomycotina</taxon>
        <taxon>Sordariomycetes</taxon>
        <taxon>Hypocreomycetidae</taxon>
        <taxon>Hypocreales</taxon>
        <taxon>Sarocladiaceae</taxon>
        <taxon>Sarocladium</taxon>
    </lineage>
</organism>
<feature type="domain" description="PHD-type" evidence="8">
    <location>
        <begin position="109"/>
        <end position="160"/>
    </location>
</feature>
<dbReference type="SMART" id="SM00249">
    <property type="entry name" value="PHD"/>
    <property type="match status" value="1"/>
</dbReference>
<dbReference type="GO" id="GO:0048188">
    <property type="term" value="C:Set1C/COMPASS complex"/>
    <property type="evidence" value="ECO:0007669"/>
    <property type="project" value="InterPro"/>
</dbReference>
<dbReference type="InterPro" id="IPR013083">
    <property type="entry name" value="Znf_RING/FYVE/PHD"/>
</dbReference>
<dbReference type="GO" id="GO:0008270">
    <property type="term" value="F:zinc ion binding"/>
    <property type="evidence" value="ECO:0007669"/>
    <property type="project" value="UniProtKB-KW"/>
</dbReference>